<keyword evidence="1" id="KW-0812">Transmembrane</keyword>
<sequence>MIEFIVLTFALLMALLILFCVISLPLAAIWGIGHSVIIMYQQATNRIDKIYALCFPFFFVVPFIYYNYINDSVWQAVLSFFITYFVIAFAIGFIWGGRK</sequence>
<accession>A0AAE5TJU4</accession>
<evidence type="ECO:0000256" key="1">
    <source>
        <dbReference type="SAM" id="Phobius"/>
    </source>
</evidence>
<reference evidence="2" key="3">
    <citation type="submission" date="2022-05" db="EMBL/GenBank/DDBJ databases">
        <authorList>
            <person name="Chen Y."/>
            <person name="Zhu J."/>
            <person name="Zhu K."/>
        </authorList>
    </citation>
    <scope>NUCLEOTIDE SEQUENCE</scope>
    <source>
        <strain evidence="2">AV25</strain>
    </source>
</reference>
<keyword evidence="1" id="KW-0472">Membrane</keyword>
<gene>
    <name evidence="3" type="ORF">DM482_01050</name>
    <name evidence="2" type="ORF">M5S13_08740</name>
</gene>
<dbReference type="Proteomes" id="UP000247594">
    <property type="component" value="Unassembled WGS sequence"/>
</dbReference>
<dbReference type="EMBL" id="JAMDKF010000020">
    <property type="protein sequence ID" value="MEE6041967.1"/>
    <property type="molecule type" value="Genomic_DNA"/>
</dbReference>
<evidence type="ECO:0000313" key="3">
    <source>
        <dbReference type="EMBL" id="PXZ40755.1"/>
    </source>
</evidence>
<feature type="transmembrane region" description="Helical" evidence="1">
    <location>
        <begin position="6"/>
        <end position="30"/>
    </location>
</feature>
<reference evidence="2 5" key="2">
    <citation type="journal article" date="2022" name="Front. Microbiol.">
        <title>Commensal bacteria contribute to the growth of multidrug-resistant Avibacterium paragallinarum in chickens.</title>
        <authorList>
            <person name="Zhu J."/>
            <person name="Chen Y."/>
            <person name="Wu Y."/>
            <person name="Wang Y."/>
            <person name="Zhu K."/>
        </authorList>
    </citation>
    <scope>NUCLEOTIDE SEQUENCE [LARGE SCALE GENOMIC DNA]</scope>
    <source>
        <strain evidence="2 5">AV25</strain>
    </source>
</reference>
<keyword evidence="5" id="KW-1185">Reference proteome</keyword>
<dbReference type="RefSeq" id="WP_110478704.1">
    <property type="nucleotide sequence ID" value="NZ_CP081939.1"/>
</dbReference>
<reference evidence="3 4" key="1">
    <citation type="submission" date="2018-06" db="EMBL/GenBank/DDBJ databases">
        <authorList>
            <person name="Teymurazov M."/>
            <person name="Kislichkina A."/>
            <person name="Abaymova A."/>
            <person name="Mukhina T."/>
            <person name="Mayskaya N."/>
            <person name="Svetoch E."/>
            <person name="Bogun A."/>
        </authorList>
    </citation>
    <scope>NUCLEOTIDE SEQUENCE [LARGE SCALE GENOMIC DNA]</scope>
    <source>
        <strain evidence="3 4">SCPM-O-B-8406</strain>
    </source>
</reference>
<feature type="transmembrane region" description="Helical" evidence="1">
    <location>
        <begin position="50"/>
        <end position="68"/>
    </location>
</feature>
<evidence type="ECO:0000313" key="5">
    <source>
        <dbReference type="Proteomes" id="UP001347884"/>
    </source>
</evidence>
<dbReference type="Proteomes" id="UP001347884">
    <property type="component" value="Unassembled WGS sequence"/>
</dbReference>
<comment type="caution">
    <text evidence="3">The sequence shown here is derived from an EMBL/GenBank/DDBJ whole genome shotgun (WGS) entry which is preliminary data.</text>
</comment>
<protein>
    <submittedName>
        <fullName evidence="3">Uncharacterized protein</fullName>
    </submittedName>
</protein>
<dbReference type="AlphaFoldDB" id="A0AAE5TJU4"/>
<proteinExistence type="predicted"/>
<evidence type="ECO:0000313" key="4">
    <source>
        <dbReference type="Proteomes" id="UP000247594"/>
    </source>
</evidence>
<name>A0AAE5TJU4_AVIPA</name>
<dbReference type="EMBL" id="QJPJ01000001">
    <property type="protein sequence ID" value="PXZ40755.1"/>
    <property type="molecule type" value="Genomic_DNA"/>
</dbReference>
<organism evidence="3 4">
    <name type="scientific">Avibacterium paragallinarum</name>
    <name type="common">Haemophilus gallinarum</name>
    <dbReference type="NCBI Taxonomy" id="728"/>
    <lineage>
        <taxon>Bacteria</taxon>
        <taxon>Pseudomonadati</taxon>
        <taxon>Pseudomonadota</taxon>
        <taxon>Gammaproteobacteria</taxon>
        <taxon>Pasteurellales</taxon>
        <taxon>Pasteurellaceae</taxon>
        <taxon>Avibacterium</taxon>
    </lineage>
</organism>
<feature type="transmembrane region" description="Helical" evidence="1">
    <location>
        <begin position="74"/>
        <end position="95"/>
    </location>
</feature>
<keyword evidence="1" id="KW-1133">Transmembrane helix</keyword>
<evidence type="ECO:0000313" key="2">
    <source>
        <dbReference type="EMBL" id="MEE6041967.1"/>
    </source>
</evidence>